<keyword evidence="2" id="KW-1185">Reference proteome</keyword>
<evidence type="ECO:0000313" key="2">
    <source>
        <dbReference type="Proteomes" id="UP001060085"/>
    </source>
</evidence>
<dbReference type="Proteomes" id="UP001060085">
    <property type="component" value="Linkage Group LG01"/>
</dbReference>
<proteinExistence type="predicted"/>
<gene>
    <name evidence="1" type="ORF">M9H77_03379</name>
</gene>
<name>A0ACC0CBJ2_CATRO</name>
<comment type="caution">
    <text evidence="1">The sequence shown here is derived from an EMBL/GenBank/DDBJ whole genome shotgun (WGS) entry which is preliminary data.</text>
</comment>
<evidence type="ECO:0000313" key="1">
    <source>
        <dbReference type="EMBL" id="KAI5682151.1"/>
    </source>
</evidence>
<organism evidence="1 2">
    <name type="scientific">Catharanthus roseus</name>
    <name type="common">Madagascar periwinkle</name>
    <name type="synonym">Vinca rosea</name>
    <dbReference type="NCBI Taxonomy" id="4058"/>
    <lineage>
        <taxon>Eukaryota</taxon>
        <taxon>Viridiplantae</taxon>
        <taxon>Streptophyta</taxon>
        <taxon>Embryophyta</taxon>
        <taxon>Tracheophyta</taxon>
        <taxon>Spermatophyta</taxon>
        <taxon>Magnoliopsida</taxon>
        <taxon>eudicotyledons</taxon>
        <taxon>Gunneridae</taxon>
        <taxon>Pentapetalae</taxon>
        <taxon>asterids</taxon>
        <taxon>lamiids</taxon>
        <taxon>Gentianales</taxon>
        <taxon>Apocynaceae</taxon>
        <taxon>Rauvolfioideae</taxon>
        <taxon>Vinceae</taxon>
        <taxon>Catharanthinae</taxon>
        <taxon>Catharanthus</taxon>
    </lineage>
</organism>
<reference evidence="2" key="1">
    <citation type="journal article" date="2023" name="Nat. Plants">
        <title>Single-cell RNA sequencing provides a high-resolution roadmap for understanding the multicellular compartmentation of specialized metabolism.</title>
        <authorList>
            <person name="Sun S."/>
            <person name="Shen X."/>
            <person name="Li Y."/>
            <person name="Li Y."/>
            <person name="Wang S."/>
            <person name="Li R."/>
            <person name="Zhang H."/>
            <person name="Shen G."/>
            <person name="Guo B."/>
            <person name="Wei J."/>
            <person name="Xu J."/>
            <person name="St-Pierre B."/>
            <person name="Chen S."/>
            <person name="Sun C."/>
        </authorList>
    </citation>
    <scope>NUCLEOTIDE SEQUENCE [LARGE SCALE GENOMIC DNA]</scope>
</reference>
<sequence>MEAFRFLEFDPCPNITKAYEGYIWAAVQSEPVEELIKKDPSSPHTMEMSRRRPSTGTIEISEILHPPTNVGDFHIKVPISGSTQSGRDMTYYIKYMENLTKSQPTKEAVIPPQEILDALNKYFLSSNFSDTVEEQQELLDAKFIYILGDINVVTEKLPKPQSAFHDIKAERENELDNISKQGRQIAELIKEFKEAKVSSDQSSSHVRELTDVCTRVAQETQLYKIKFDELSIGKSCLIDDKEAAQEMYEDVIAGWAELRKQARDVLGDAVIAYTSSNVAEQADSQNPSQMLSEHNSQTSNPPIYE</sequence>
<accession>A0ACC0CBJ2</accession>
<dbReference type="EMBL" id="CM044701">
    <property type="protein sequence ID" value="KAI5682151.1"/>
    <property type="molecule type" value="Genomic_DNA"/>
</dbReference>
<protein>
    <submittedName>
        <fullName evidence="1">Uncharacterized protein</fullName>
    </submittedName>
</protein>